<dbReference type="PANTHER" id="PTHR23513">
    <property type="entry name" value="INTEGRAL MEMBRANE EFFLUX PROTEIN-RELATED"/>
    <property type="match status" value="1"/>
</dbReference>
<dbReference type="SUPFAM" id="SSF103473">
    <property type="entry name" value="MFS general substrate transporter"/>
    <property type="match status" value="1"/>
</dbReference>
<feature type="transmembrane region" description="Helical" evidence="7">
    <location>
        <begin position="223"/>
        <end position="245"/>
    </location>
</feature>
<dbReference type="Gene3D" id="1.20.1250.20">
    <property type="entry name" value="MFS general substrate transporter like domains"/>
    <property type="match status" value="1"/>
</dbReference>
<name>A0ABX2F3D0_9PSEU</name>
<feature type="domain" description="Major facilitator superfamily (MFS) profile" evidence="8">
    <location>
        <begin position="214"/>
        <end position="408"/>
    </location>
</feature>
<evidence type="ECO:0000256" key="5">
    <source>
        <dbReference type="ARBA" id="ARBA00022989"/>
    </source>
</evidence>
<evidence type="ECO:0000256" key="2">
    <source>
        <dbReference type="ARBA" id="ARBA00022448"/>
    </source>
</evidence>
<feature type="transmembrane region" description="Helical" evidence="7">
    <location>
        <begin position="145"/>
        <end position="167"/>
    </location>
</feature>
<feature type="transmembrane region" description="Helical" evidence="7">
    <location>
        <begin position="311"/>
        <end position="333"/>
    </location>
</feature>
<accession>A0ABX2F3D0</accession>
<evidence type="ECO:0000259" key="8">
    <source>
        <dbReference type="PROSITE" id="PS50850"/>
    </source>
</evidence>
<evidence type="ECO:0000256" key="7">
    <source>
        <dbReference type="SAM" id="Phobius"/>
    </source>
</evidence>
<organism evidence="9 10">
    <name type="scientific">Kibdelosporangium persicum</name>
    <dbReference type="NCBI Taxonomy" id="2698649"/>
    <lineage>
        <taxon>Bacteria</taxon>
        <taxon>Bacillati</taxon>
        <taxon>Actinomycetota</taxon>
        <taxon>Actinomycetes</taxon>
        <taxon>Pseudonocardiales</taxon>
        <taxon>Pseudonocardiaceae</taxon>
        <taxon>Kibdelosporangium</taxon>
    </lineage>
</organism>
<feature type="transmembrane region" description="Helical" evidence="7">
    <location>
        <begin position="345"/>
        <end position="368"/>
    </location>
</feature>
<reference evidence="9 10" key="1">
    <citation type="submission" date="2020-01" db="EMBL/GenBank/DDBJ databases">
        <title>Kibdelosporangium persica a novel Actinomycetes from a hot desert in Iran.</title>
        <authorList>
            <person name="Safaei N."/>
            <person name="Zaburannyi N."/>
            <person name="Mueller R."/>
            <person name="Wink J."/>
        </authorList>
    </citation>
    <scope>NUCLEOTIDE SEQUENCE [LARGE SCALE GENOMIC DNA]</scope>
    <source>
        <strain evidence="9 10">4NS15</strain>
    </source>
</reference>
<keyword evidence="3" id="KW-1003">Cell membrane</keyword>
<proteinExistence type="predicted"/>
<keyword evidence="6 7" id="KW-0472">Membrane</keyword>
<keyword evidence="2" id="KW-0813">Transport</keyword>
<dbReference type="CDD" id="cd06173">
    <property type="entry name" value="MFS_MefA_like"/>
    <property type="match status" value="1"/>
</dbReference>
<keyword evidence="5 7" id="KW-1133">Transmembrane helix</keyword>
<gene>
    <name evidence="9" type="ORF">GC106_29670</name>
</gene>
<comment type="subcellular location">
    <subcellularLocation>
        <location evidence="1">Cell inner membrane</location>
        <topology evidence="1">Multi-pass membrane protein</topology>
    </subcellularLocation>
</comment>
<dbReference type="InterPro" id="IPR010290">
    <property type="entry name" value="TM_effector"/>
</dbReference>
<evidence type="ECO:0000256" key="3">
    <source>
        <dbReference type="ARBA" id="ARBA00022475"/>
    </source>
</evidence>
<feature type="transmembrane region" description="Helical" evidence="7">
    <location>
        <begin position="257"/>
        <end position="275"/>
    </location>
</feature>
<keyword evidence="4 7" id="KW-0812">Transmembrane</keyword>
<dbReference type="RefSeq" id="WP_173130351.1">
    <property type="nucleotide sequence ID" value="NZ_CBCSGW010000026.1"/>
</dbReference>
<evidence type="ECO:0000313" key="10">
    <source>
        <dbReference type="Proteomes" id="UP000763557"/>
    </source>
</evidence>
<evidence type="ECO:0000313" key="9">
    <source>
        <dbReference type="EMBL" id="NRN65752.1"/>
    </source>
</evidence>
<evidence type="ECO:0000256" key="1">
    <source>
        <dbReference type="ARBA" id="ARBA00004429"/>
    </source>
</evidence>
<evidence type="ECO:0000256" key="6">
    <source>
        <dbReference type="ARBA" id="ARBA00023136"/>
    </source>
</evidence>
<dbReference type="Pfam" id="PF05977">
    <property type="entry name" value="MFS_3"/>
    <property type="match status" value="1"/>
</dbReference>
<keyword evidence="10" id="KW-1185">Reference proteome</keyword>
<evidence type="ECO:0000256" key="4">
    <source>
        <dbReference type="ARBA" id="ARBA00022692"/>
    </source>
</evidence>
<dbReference type="PANTHER" id="PTHR23513:SF9">
    <property type="entry name" value="ENTEROBACTIN EXPORTER ENTS"/>
    <property type="match status" value="1"/>
</dbReference>
<dbReference type="PROSITE" id="PS50850">
    <property type="entry name" value="MFS"/>
    <property type="match status" value="1"/>
</dbReference>
<protein>
    <submittedName>
        <fullName evidence="9">Transmembrane secretion effector</fullName>
    </submittedName>
</protein>
<sequence>MTDRRPDLRTVLRNSGYRRLFAAQTISRWGDTMNTVALVVLVFQLTGSGLGVSGVVIAEILPVLLLAPIAGAVVDRLPRVRVMVGADLARMALAGVLPLVDQHIVAVFAIAFGMSAGSVFFNPASASALPSIVTEDELVAANSGLWSAAVVSQIALAPLAGVLVAAWGPAPAFWFNAATFAGSALALTRLRLPHPPAPVSSSTWTVRVLEGPRLLIRDRLLRLLASVQLLAALSAGATSALLVVLAELHLGAGPGGFGLLLGAIGVGAAFGPFLLTRLTSNPRQPTLLFGPYLLRGLVDLILAATRNLPTAMGALALYGVGTSTGMVTYNSLLQAEVAEHQRGRVFAGFDMLWQSGRLASIALGGLAADAFGIQAVYILGGILLLIAGTIGLTGYKAIQTRRDSDKYD</sequence>
<comment type="caution">
    <text evidence="9">The sequence shown here is derived from an EMBL/GenBank/DDBJ whole genome shotgun (WGS) entry which is preliminary data.</text>
</comment>
<dbReference type="Proteomes" id="UP000763557">
    <property type="component" value="Unassembled WGS sequence"/>
</dbReference>
<dbReference type="InterPro" id="IPR020846">
    <property type="entry name" value="MFS_dom"/>
</dbReference>
<feature type="transmembrane region" description="Helical" evidence="7">
    <location>
        <begin position="374"/>
        <end position="395"/>
    </location>
</feature>
<dbReference type="EMBL" id="JAAATY010000007">
    <property type="protein sequence ID" value="NRN65752.1"/>
    <property type="molecule type" value="Genomic_DNA"/>
</dbReference>
<dbReference type="InterPro" id="IPR036259">
    <property type="entry name" value="MFS_trans_sf"/>
</dbReference>
<feature type="transmembrane region" description="Helical" evidence="7">
    <location>
        <begin position="106"/>
        <end position="133"/>
    </location>
</feature>